<dbReference type="Gene3D" id="2.60.120.620">
    <property type="entry name" value="q2cbj1_9rhob like domain"/>
    <property type="match status" value="1"/>
</dbReference>
<name>A0ABP0QGB8_9DINO</name>
<dbReference type="EMBL" id="CAXAMM010039562">
    <property type="protein sequence ID" value="CAK9087285.1"/>
    <property type="molecule type" value="Genomic_DNA"/>
</dbReference>
<accession>A0ABP0QGB8</accession>
<sequence length="305" mass="34717">MVAQTLLRSTMLVGWHGWQLSLHCYVVRTGGFAILQRALEPSDVDALLLELPGFLEGGTVRMEEQSTALLNLREAVEKLRQREWRVWTLCEQRASYVYVSSILQYDYLRQLPLQLSSLKEVAYEMFLPTASELLEQHGLEVTACGRVMCNELDVRERRRELPPTLEDFEALCERKGQARPSSLFLWYQDGEGGENRAHRDIYGEVSYPLQMLLLLSQPGQDFTGGRFFTLVDGRKHEAQMSRGDLLVFRTSCKHGCTVVRLDSWSCCRTAGVGLQFAKRALRQPPRNLIVAEVAGTHLHVSSFSH</sequence>
<dbReference type="Pfam" id="PF09859">
    <property type="entry name" value="Oxygenase-NA"/>
    <property type="match status" value="1"/>
</dbReference>
<keyword evidence="2" id="KW-1185">Reference proteome</keyword>
<organism evidence="1 2">
    <name type="scientific">Durusdinium trenchii</name>
    <dbReference type="NCBI Taxonomy" id="1381693"/>
    <lineage>
        <taxon>Eukaryota</taxon>
        <taxon>Sar</taxon>
        <taxon>Alveolata</taxon>
        <taxon>Dinophyceae</taxon>
        <taxon>Suessiales</taxon>
        <taxon>Symbiodiniaceae</taxon>
        <taxon>Durusdinium</taxon>
    </lineage>
</organism>
<evidence type="ECO:0000313" key="2">
    <source>
        <dbReference type="Proteomes" id="UP001642464"/>
    </source>
</evidence>
<gene>
    <name evidence="1" type="ORF">SCF082_LOCUS41261</name>
</gene>
<reference evidence="1 2" key="1">
    <citation type="submission" date="2024-02" db="EMBL/GenBank/DDBJ databases">
        <authorList>
            <person name="Chen Y."/>
            <person name="Shah S."/>
            <person name="Dougan E. K."/>
            <person name="Thang M."/>
            <person name="Chan C."/>
        </authorList>
    </citation>
    <scope>NUCLEOTIDE SEQUENCE [LARGE SCALE GENOMIC DNA]</scope>
</reference>
<dbReference type="Proteomes" id="UP001642464">
    <property type="component" value="Unassembled WGS sequence"/>
</dbReference>
<proteinExistence type="predicted"/>
<dbReference type="InterPro" id="IPR018655">
    <property type="entry name" value="DUF2086"/>
</dbReference>
<evidence type="ECO:0000313" key="1">
    <source>
        <dbReference type="EMBL" id="CAK9087285.1"/>
    </source>
</evidence>
<comment type="caution">
    <text evidence="1">The sequence shown here is derived from an EMBL/GenBank/DDBJ whole genome shotgun (WGS) entry which is preliminary data.</text>
</comment>
<protein>
    <submittedName>
        <fullName evidence="1">Uncharacterized protein Rv2227</fullName>
    </submittedName>
</protein>